<comment type="caution">
    <text evidence="3">The sequence shown here is derived from an EMBL/GenBank/DDBJ whole genome shotgun (WGS) entry which is preliminary data.</text>
</comment>
<dbReference type="Gene3D" id="3.40.1440.10">
    <property type="entry name" value="GIY-YIG endonuclease"/>
    <property type="match status" value="1"/>
</dbReference>
<sequence>MFYVYVLRSNKNNKRYIGQTSKNVFNRLKEHNAGSNRWTRSNGPFVLIHSEEFNTKKEAITRERFLKSGQGRKWLDNNIPG</sequence>
<proteinExistence type="inferred from homology"/>
<dbReference type="SUPFAM" id="SSF82771">
    <property type="entry name" value="GIY-YIG endonuclease"/>
    <property type="match status" value="1"/>
</dbReference>
<keyword evidence="3" id="KW-0378">Hydrolase</keyword>
<name>A0A2J0Q848_9BACT</name>
<dbReference type="PANTHER" id="PTHR34477:SF1">
    <property type="entry name" value="UPF0213 PROTEIN YHBQ"/>
    <property type="match status" value="1"/>
</dbReference>
<feature type="domain" description="GIY-YIG" evidence="2">
    <location>
        <begin position="1"/>
        <end position="78"/>
    </location>
</feature>
<dbReference type="SMART" id="SM00465">
    <property type="entry name" value="GIYc"/>
    <property type="match status" value="1"/>
</dbReference>
<evidence type="ECO:0000313" key="3">
    <source>
        <dbReference type="EMBL" id="PJE51135.1"/>
    </source>
</evidence>
<dbReference type="InterPro" id="IPR050190">
    <property type="entry name" value="UPF0213_domain"/>
</dbReference>
<dbReference type="PROSITE" id="PS50164">
    <property type="entry name" value="GIY_YIG"/>
    <property type="match status" value="1"/>
</dbReference>
<keyword evidence="3" id="KW-0540">Nuclease</keyword>
<protein>
    <submittedName>
        <fullName evidence="3">Endonuclease</fullName>
    </submittedName>
</protein>
<reference evidence="3 4" key="1">
    <citation type="submission" date="2017-09" db="EMBL/GenBank/DDBJ databases">
        <title>Depth-based differentiation of microbial function through sediment-hosted aquifers and enrichment of novel symbionts in the deep terrestrial subsurface.</title>
        <authorList>
            <person name="Probst A.J."/>
            <person name="Ladd B."/>
            <person name="Jarett J.K."/>
            <person name="Geller-Mcgrath D.E."/>
            <person name="Sieber C.M."/>
            <person name="Emerson J.B."/>
            <person name="Anantharaman K."/>
            <person name="Thomas B.C."/>
            <person name="Malmstrom R."/>
            <person name="Stieglmeier M."/>
            <person name="Klingl A."/>
            <person name="Woyke T."/>
            <person name="Ryan C.M."/>
            <person name="Banfield J.F."/>
        </authorList>
    </citation>
    <scope>NUCLEOTIDE SEQUENCE [LARGE SCALE GENOMIC DNA]</scope>
    <source>
        <strain evidence="3">CG10_big_fil_rev_8_21_14_0_10_36_16</strain>
    </source>
</reference>
<evidence type="ECO:0000313" key="4">
    <source>
        <dbReference type="Proteomes" id="UP000228496"/>
    </source>
</evidence>
<evidence type="ECO:0000256" key="1">
    <source>
        <dbReference type="ARBA" id="ARBA00007435"/>
    </source>
</evidence>
<dbReference type="PANTHER" id="PTHR34477">
    <property type="entry name" value="UPF0213 PROTEIN YHBQ"/>
    <property type="match status" value="1"/>
</dbReference>
<dbReference type="InterPro" id="IPR000305">
    <property type="entry name" value="GIY-YIG_endonuc"/>
</dbReference>
<comment type="similarity">
    <text evidence="1">Belongs to the UPF0213 family.</text>
</comment>
<dbReference type="GO" id="GO:0004519">
    <property type="term" value="F:endonuclease activity"/>
    <property type="evidence" value="ECO:0007669"/>
    <property type="project" value="UniProtKB-KW"/>
</dbReference>
<evidence type="ECO:0000259" key="2">
    <source>
        <dbReference type="PROSITE" id="PS50164"/>
    </source>
</evidence>
<keyword evidence="3" id="KW-0255">Endonuclease</keyword>
<dbReference type="EMBL" id="PCXQ01000004">
    <property type="protein sequence ID" value="PJE51135.1"/>
    <property type="molecule type" value="Genomic_DNA"/>
</dbReference>
<dbReference type="InterPro" id="IPR035901">
    <property type="entry name" value="GIY-YIG_endonuc_sf"/>
</dbReference>
<gene>
    <name evidence="3" type="ORF">COV29_02580</name>
</gene>
<accession>A0A2J0Q848</accession>
<organism evidence="3 4">
    <name type="scientific">Candidatus Yanofskybacteria bacterium CG10_big_fil_rev_8_21_14_0_10_36_16</name>
    <dbReference type="NCBI Taxonomy" id="1975096"/>
    <lineage>
        <taxon>Bacteria</taxon>
        <taxon>Candidatus Yanofskyibacteriota</taxon>
    </lineage>
</organism>
<dbReference type="AlphaFoldDB" id="A0A2J0Q848"/>
<dbReference type="Pfam" id="PF01541">
    <property type="entry name" value="GIY-YIG"/>
    <property type="match status" value="1"/>
</dbReference>
<dbReference type="Proteomes" id="UP000228496">
    <property type="component" value="Unassembled WGS sequence"/>
</dbReference>